<accession>A0ABP8STL5</accession>
<dbReference type="Proteomes" id="UP001500307">
    <property type="component" value="Unassembled WGS sequence"/>
</dbReference>
<gene>
    <name evidence="1" type="ORF">GCM10023176_44900</name>
</gene>
<reference evidence="2" key="1">
    <citation type="journal article" date="2019" name="Int. J. Syst. Evol. Microbiol.">
        <title>The Global Catalogue of Microorganisms (GCM) 10K type strain sequencing project: providing services to taxonomists for standard genome sequencing and annotation.</title>
        <authorList>
            <consortium name="The Broad Institute Genomics Platform"/>
            <consortium name="The Broad Institute Genome Sequencing Center for Infectious Disease"/>
            <person name="Wu L."/>
            <person name="Ma J."/>
        </authorList>
    </citation>
    <scope>NUCLEOTIDE SEQUENCE [LARGE SCALE GENOMIC DNA]</scope>
    <source>
        <strain evidence="2">JCM 3175</strain>
    </source>
</reference>
<protein>
    <submittedName>
        <fullName evidence="1">Uncharacterized protein</fullName>
    </submittedName>
</protein>
<sequence length="178" mass="19618">MGCRASRRPHGTTQRPYDPAMALIDRHDSDDWTPPQRPDCACTEHDDELADLALPVTEHGMEPLTVRDLVEANALGVTPAQSRDRWLEIYDETDSGPNVLGPFHWGLWLGDEARSCYDDDAARTLDQALLDQPGIERVEWMEREEFLVGAPGLCAGGMLAAMARALADPRVRAAALSP</sequence>
<keyword evidence="2" id="KW-1185">Reference proteome</keyword>
<evidence type="ECO:0000313" key="1">
    <source>
        <dbReference type="EMBL" id="GAA4575494.1"/>
    </source>
</evidence>
<name>A0ABP8STL5_9ACTN</name>
<evidence type="ECO:0000313" key="2">
    <source>
        <dbReference type="Proteomes" id="UP001500307"/>
    </source>
</evidence>
<dbReference type="EMBL" id="BAABGU010000027">
    <property type="protein sequence ID" value="GAA4575494.1"/>
    <property type="molecule type" value="Genomic_DNA"/>
</dbReference>
<comment type="caution">
    <text evidence="1">The sequence shown here is derived from an EMBL/GenBank/DDBJ whole genome shotgun (WGS) entry which is preliminary data.</text>
</comment>
<organism evidence="1 2">
    <name type="scientific">Micromonospora coerulea</name>
    <dbReference type="NCBI Taxonomy" id="47856"/>
    <lineage>
        <taxon>Bacteria</taxon>
        <taxon>Bacillati</taxon>
        <taxon>Actinomycetota</taxon>
        <taxon>Actinomycetes</taxon>
        <taxon>Micromonosporales</taxon>
        <taxon>Micromonosporaceae</taxon>
        <taxon>Micromonospora</taxon>
    </lineage>
</organism>
<proteinExistence type="predicted"/>